<feature type="transmembrane region" description="Helical" evidence="2">
    <location>
        <begin position="169"/>
        <end position="192"/>
    </location>
</feature>
<feature type="domain" description="YobI-like P-loop NTPase" evidence="3">
    <location>
        <begin position="23"/>
        <end position="407"/>
    </location>
</feature>
<keyword evidence="2" id="KW-0812">Transmembrane</keyword>
<evidence type="ECO:0000256" key="2">
    <source>
        <dbReference type="SAM" id="Phobius"/>
    </source>
</evidence>
<organism evidence="4 5">
    <name type="scientific">Metabacillus herbersteinensis</name>
    <dbReference type="NCBI Taxonomy" id="283816"/>
    <lineage>
        <taxon>Bacteria</taxon>
        <taxon>Bacillati</taxon>
        <taxon>Bacillota</taxon>
        <taxon>Bacilli</taxon>
        <taxon>Bacillales</taxon>
        <taxon>Bacillaceae</taxon>
        <taxon>Metabacillus</taxon>
    </lineage>
</organism>
<evidence type="ECO:0000256" key="1">
    <source>
        <dbReference type="SAM" id="Coils"/>
    </source>
</evidence>
<dbReference type="Proteomes" id="UP001589854">
    <property type="component" value="Unassembled WGS sequence"/>
</dbReference>
<keyword evidence="2" id="KW-0472">Membrane</keyword>
<comment type="caution">
    <text evidence="4">The sequence shown here is derived from an EMBL/GenBank/DDBJ whole genome shotgun (WGS) entry which is preliminary data.</text>
</comment>
<dbReference type="InterPro" id="IPR048428">
    <property type="entry name" value="YobI-NTPase"/>
</dbReference>
<protein>
    <recommendedName>
        <fullName evidence="3">YobI-like P-loop NTPase domain-containing protein</fullName>
    </recommendedName>
</protein>
<name>A0ABV6GJ99_9BACI</name>
<reference evidence="4 5" key="1">
    <citation type="submission" date="2024-09" db="EMBL/GenBank/DDBJ databases">
        <authorList>
            <person name="Sun Q."/>
            <person name="Mori K."/>
        </authorList>
    </citation>
    <scope>NUCLEOTIDE SEQUENCE [LARGE SCALE GENOMIC DNA]</scope>
    <source>
        <strain evidence="4 5">CCM 7228</strain>
    </source>
</reference>
<evidence type="ECO:0000313" key="4">
    <source>
        <dbReference type="EMBL" id="MFC0272967.1"/>
    </source>
</evidence>
<evidence type="ECO:0000313" key="5">
    <source>
        <dbReference type="Proteomes" id="UP001589854"/>
    </source>
</evidence>
<sequence>MEQLIEFESLAAKKKLEGDAEFYLTVLDKALNDEANLNLAITGGYGAGKTTIIDSYFDQNGEKAKKMLRVSIATFQTEQVRSETNNEITENLLEQQILQQMFYQVNPDKIPNSKFTKISDLSFWYVFRRLIFLLTVIAFTYLTVSRGWFTKIHTYFSENIKNAFLSNSLSIVAIWLFLLLVGVSIYLLLLVFRKLGVSKFGVASTRIEFNFQDGSTVFNHYLDEIIYLFKKTDYKYIVFEDLDRFGNVTVFERLRSLNTTINNAARLKNRDIKFIYALKDDIFSNEDETELIYNRTKFFDFIIPTVKVLHGSNAESEFLKKLKGIKKIESIDISNTNQSISGNLIEDIAIFINDKRTLVNICNEFEIYRHRLKNSSITYSHLFAFIVYKNIYPKDYSDLLENRGIVHSVFQEKDQLISSLEEKIQKLHVVSSNGLGSILTEKQDLSILFIKKRNLLGKNVQFTQGHVNLSNSYLNHLNAGNQLFDFVTVSKITGEIVIKQNESLVVRFNDIDDFMTIDSVNYLDLYKEFENNKVKKQDELNSQISKLKEKIKHIRTKSISRLLIEDRIELHVDLSYKRLLHLLIRKNWLNESYEDFLTVFREGTLSANDNELMKLIKLGSVEQMLEYELKNKGKIAEKVRVDDINSIAAVNIDFIERLLVHKTEGNTEKVEKIIDVIFRDIEVNFDLLFEFLLLLKSREAISPSKNLVRDFLNLAILNEMDIWDITNNIEVTEEVKGCYATIILENATAESLLGLESIECLGTFVSQQLDVITLPETEEFYEASAILGVKFTSLEGIPEHALEKVKEINGYEINLHNLRTILNSNHVSMKLIQSEQFVYDYYKINISDFINNVILKQDVYKEEESIFIEFIQKKIDTEAINVNTIESLIEHWDGVIENLTEVKAFIALKKIYELKKFTLTWQNISYCKHVYKENSQDFDVDYILSTDGNWTELIEKSYKEVQNVYVNDDKYLDFVKTILQSKNTKNPRVKEFIDSLHYYVTLAESANISPDVVKQLVRSKVLAWDPDIYRSIDTKQLKKEYVLDTFKEAQKDLSTLIEDDELIWSFELLESLLECEMINSTRIEKYVVNRIQEIEAPEFISILDKKLIGHNAEALEIMLNDSNEIKLIKYLMYLISNDYSYVVIEVIRNHQIPWDHELYDRVKSHDVDSASHLLLGNQDKIKDIQMDQELFESLIINSDDVQLSLNTIKRSSKGIKINSQISNRIFEQLLEDSKLVLENMDKALIVKIVRYLEIGNAASFLLQFFKFDQLTRDEIFDILSKLEHPFENIKKNGKSFEISVTNENLVKLLDYFKSDLLVIYEYEELEKGYLVRNKKK</sequence>
<proteinExistence type="predicted"/>
<accession>A0ABV6GJ99</accession>
<keyword evidence="2" id="KW-1133">Transmembrane helix</keyword>
<dbReference type="Pfam" id="PF20693">
    <property type="entry name" value="YobI-ATPase"/>
    <property type="match status" value="1"/>
</dbReference>
<evidence type="ECO:0000259" key="3">
    <source>
        <dbReference type="Pfam" id="PF20693"/>
    </source>
</evidence>
<gene>
    <name evidence="4" type="ORF">ACFFIX_16190</name>
</gene>
<feature type="transmembrane region" description="Helical" evidence="2">
    <location>
        <begin position="130"/>
        <end position="149"/>
    </location>
</feature>
<keyword evidence="1" id="KW-0175">Coiled coil</keyword>
<dbReference type="RefSeq" id="WP_378935812.1">
    <property type="nucleotide sequence ID" value="NZ_JBHLVO010000015.1"/>
</dbReference>
<keyword evidence="5" id="KW-1185">Reference proteome</keyword>
<dbReference type="EMBL" id="JBHLVO010000015">
    <property type="protein sequence ID" value="MFC0272967.1"/>
    <property type="molecule type" value="Genomic_DNA"/>
</dbReference>
<feature type="coiled-coil region" evidence="1">
    <location>
        <begin position="526"/>
        <end position="557"/>
    </location>
</feature>